<reference evidence="1 2" key="1">
    <citation type="journal article" date="2022" name="bioRxiv">
        <title>Genomics of Preaxostyla Flagellates Illuminates Evolutionary Transitions and the Path Towards Mitochondrial Loss.</title>
        <authorList>
            <person name="Novak L.V.F."/>
            <person name="Treitli S.C."/>
            <person name="Pyrih J."/>
            <person name="Halakuc P."/>
            <person name="Pipaliya S.V."/>
            <person name="Vacek V."/>
            <person name="Brzon O."/>
            <person name="Soukal P."/>
            <person name="Eme L."/>
            <person name="Dacks J.B."/>
            <person name="Karnkowska A."/>
            <person name="Elias M."/>
            <person name="Hampl V."/>
        </authorList>
    </citation>
    <scope>NUCLEOTIDE SEQUENCE [LARGE SCALE GENOMIC DNA]</scope>
    <source>
        <strain evidence="1">NAU3</strain>
        <tissue evidence="1">Gut</tissue>
    </source>
</reference>
<evidence type="ECO:0000313" key="1">
    <source>
        <dbReference type="EMBL" id="KAK2961258.1"/>
    </source>
</evidence>
<comment type="caution">
    <text evidence="1">The sequence shown here is derived from an EMBL/GenBank/DDBJ whole genome shotgun (WGS) entry which is preliminary data.</text>
</comment>
<accession>A0ABQ9YBW6</accession>
<protein>
    <submittedName>
        <fullName evidence="1">Uncharacterized protein</fullName>
    </submittedName>
</protein>
<keyword evidence="2" id="KW-1185">Reference proteome</keyword>
<dbReference type="EMBL" id="JARBJD010000017">
    <property type="protein sequence ID" value="KAK2961258.1"/>
    <property type="molecule type" value="Genomic_DNA"/>
</dbReference>
<gene>
    <name evidence="1" type="ORF">BLNAU_3704</name>
</gene>
<sequence length="335" mass="36475">MKAAIVPPARSVRIITVEVSSPFFVFLGGTLRTSFSPRWNGMSEESVMEVIVFTHRIWRALIGGMCEMNDEINRVKTSAQPVGRIYVIERLSELYTIRPCSTAVTIVAKLSSKRIILLASLATSVPLIPIAIPTCACFSAGESFTPSPVIATMCFFLWNDLTIRSLSAGVARAKMSQLSTRASSSSSVMVARSFDVLTTDWSSPSKPPIAAAVFAWSPVIITTLMEAAWQRSMATFDSARGGSKIPTTPSSVNPPSYTSSNEICSCSTSPGLYRPSGARRWQRQIVRRPMAATFSVSSFHQSTRTGMVVSWPASSMVSSLLQREKSFSGAPFRKM</sequence>
<evidence type="ECO:0000313" key="2">
    <source>
        <dbReference type="Proteomes" id="UP001281761"/>
    </source>
</evidence>
<organism evidence="1 2">
    <name type="scientific">Blattamonas nauphoetae</name>
    <dbReference type="NCBI Taxonomy" id="2049346"/>
    <lineage>
        <taxon>Eukaryota</taxon>
        <taxon>Metamonada</taxon>
        <taxon>Preaxostyla</taxon>
        <taxon>Oxymonadida</taxon>
        <taxon>Blattamonas</taxon>
    </lineage>
</organism>
<proteinExistence type="predicted"/>
<name>A0ABQ9YBW6_9EUKA</name>
<dbReference type="Proteomes" id="UP001281761">
    <property type="component" value="Unassembled WGS sequence"/>
</dbReference>